<gene>
    <name evidence="5" type="ORF">CC1G_13244</name>
</gene>
<comment type="function">
    <text evidence="2">Lytic polysaccharide monooxygenase (LMPO) that depolymerizes crystalline and amorphous polysaccharides via the oxidation of scissile alpha- or beta-(1-4)-glycosidic bonds, yielding C1 and/or C4 oxidation products. Catalysis by LPMOs requires the reduction of the active-site copper from Cu(II) to Cu(I) by a reducing agent and H(2)O(2) or O(2) as a cosubstrate.</text>
</comment>
<dbReference type="GO" id="GO:0030248">
    <property type="term" value="F:cellulose binding"/>
    <property type="evidence" value="ECO:0007669"/>
    <property type="project" value="UniProtKB-UniRule"/>
</dbReference>
<keyword evidence="2" id="KW-0624">Polysaccharide degradation</keyword>
<comment type="catalytic activity">
    <reaction evidence="2">
        <text>[(1-&gt;4)-beta-D-glucosyl]n+m + reduced acceptor + O2 = 4-dehydro-beta-D-glucosyl-[(1-&gt;4)-beta-D-glucosyl]n-1 + [(1-&gt;4)-beta-D-glucosyl]m + acceptor + H2O.</text>
        <dbReference type="EC" id="1.14.99.56"/>
    </reaction>
</comment>
<dbReference type="PANTHER" id="PTHR33353:SF11">
    <property type="entry name" value="GLYCOSYLHYDROLASE FAMILY 61-7 PROTEIN"/>
    <property type="match status" value="1"/>
</dbReference>
<dbReference type="EMBL" id="AACS02000021">
    <property type="protein sequence ID" value="EAU80304.1"/>
    <property type="molecule type" value="Genomic_DNA"/>
</dbReference>
<keyword evidence="6" id="KW-1185">Reference proteome</keyword>
<dbReference type="Proteomes" id="UP000001861">
    <property type="component" value="Unassembled WGS sequence"/>
</dbReference>
<dbReference type="GO" id="GO:0030245">
    <property type="term" value="P:cellulose catabolic process"/>
    <property type="evidence" value="ECO:0007669"/>
    <property type="project" value="UniProtKB-UniRule"/>
</dbReference>
<reference evidence="5 6" key="1">
    <citation type="journal article" date="2010" name="Proc. Natl. Acad. Sci. U.S.A.">
        <title>Insights into evolution of multicellular fungi from the assembled chromosomes of the mushroom Coprinopsis cinerea (Coprinus cinereus).</title>
        <authorList>
            <person name="Stajich J.E."/>
            <person name="Wilke S.K."/>
            <person name="Ahren D."/>
            <person name="Au C.H."/>
            <person name="Birren B.W."/>
            <person name="Borodovsky M."/>
            <person name="Burns C."/>
            <person name="Canback B."/>
            <person name="Casselton L.A."/>
            <person name="Cheng C.K."/>
            <person name="Deng J."/>
            <person name="Dietrich F.S."/>
            <person name="Fargo D.C."/>
            <person name="Farman M.L."/>
            <person name="Gathman A.C."/>
            <person name="Goldberg J."/>
            <person name="Guigo R."/>
            <person name="Hoegger P.J."/>
            <person name="Hooker J.B."/>
            <person name="Huggins A."/>
            <person name="James T.Y."/>
            <person name="Kamada T."/>
            <person name="Kilaru S."/>
            <person name="Kodira C."/>
            <person name="Kues U."/>
            <person name="Kupfer D."/>
            <person name="Kwan H.S."/>
            <person name="Lomsadze A."/>
            <person name="Li W."/>
            <person name="Lilly W.W."/>
            <person name="Ma L.J."/>
            <person name="Mackey A.J."/>
            <person name="Manning G."/>
            <person name="Martin F."/>
            <person name="Muraguchi H."/>
            <person name="Natvig D.O."/>
            <person name="Palmerini H."/>
            <person name="Ramesh M.A."/>
            <person name="Rehmeyer C.J."/>
            <person name="Roe B.A."/>
            <person name="Shenoy N."/>
            <person name="Stanke M."/>
            <person name="Ter-Hovhannisyan V."/>
            <person name="Tunlid A."/>
            <person name="Velagapudi R."/>
            <person name="Vision T.J."/>
            <person name="Zeng Q."/>
            <person name="Zolan M.E."/>
            <person name="Pukkila P.J."/>
        </authorList>
    </citation>
    <scope>NUCLEOTIDE SEQUENCE [LARGE SCALE GENOMIC DNA]</scope>
    <source>
        <strain evidence="6">Okayama-7 / 130 / ATCC MYA-4618 / FGSC 9003</strain>
    </source>
</reference>
<feature type="chain" id="PRO_5002725235" description="AA9 family lytic polysaccharide monooxygenase" evidence="3">
    <location>
        <begin position="20"/>
        <end position="220"/>
    </location>
</feature>
<dbReference type="PANTHER" id="PTHR33353">
    <property type="entry name" value="PUTATIVE (AFU_ORTHOLOGUE AFUA_1G12560)-RELATED"/>
    <property type="match status" value="1"/>
</dbReference>
<protein>
    <recommendedName>
        <fullName evidence="2">AA9 family lytic polysaccharide monooxygenase</fullName>
        <ecNumber evidence="2">1.14.99.56</ecNumber>
    </recommendedName>
    <alternativeName>
        <fullName evidence="2">Endo-beta-1,4-glucanase</fullName>
    </alternativeName>
    <alternativeName>
        <fullName evidence="2">Glycosyl hydrolase 61 family protein</fullName>
    </alternativeName>
</protein>
<dbReference type="GO" id="GO:0005576">
    <property type="term" value="C:extracellular region"/>
    <property type="evidence" value="ECO:0007669"/>
    <property type="project" value="UniProtKB-SubCell"/>
</dbReference>
<evidence type="ECO:0000313" key="5">
    <source>
        <dbReference type="EMBL" id="EAU80304.1"/>
    </source>
</evidence>
<dbReference type="GO" id="GO:0008810">
    <property type="term" value="F:cellulase activity"/>
    <property type="evidence" value="ECO:0007669"/>
    <property type="project" value="UniProtKB-UniRule"/>
</dbReference>
<dbReference type="STRING" id="240176.A8PI41"/>
<evidence type="ECO:0000256" key="3">
    <source>
        <dbReference type="SAM" id="SignalP"/>
    </source>
</evidence>
<feature type="signal peptide" evidence="3">
    <location>
        <begin position="1"/>
        <end position="19"/>
    </location>
</feature>
<dbReference type="EC" id="1.14.99.56" evidence="2"/>
<evidence type="ECO:0000256" key="2">
    <source>
        <dbReference type="RuleBase" id="RU368122"/>
    </source>
</evidence>
<keyword evidence="3" id="KW-0732">Signal</keyword>
<dbReference type="GeneID" id="6018217"/>
<evidence type="ECO:0000259" key="4">
    <source>
        <dbReference type="Pfam" id="PF03443"/>
    </source>
</evidence>
<dbReference type="Gene3D" id="2.70.50.70">
    <property type="match status" value="1"/>
</dbReference>
<keyword evidence="1 2" id="KW-1015">Disulfide bond</keyword>
<dbReference type="Pfam" id="PF03443">
    <property type="entry name" value="AA9"/>
    <property type="match status" value="1"/>
</dbReference>
<dbReference type="InterPro" id="IPR005103">
    <property type="entry name" value="AA9_LPMO"/>
</dbReference>
<proteinExistence type="predicted"/>
<sequence>MKVFAYVALLAAAAQSASAHYIWTTLTAGGQTTSAVIRQPLNNSPVEDVSSPHMRCNVNPMPASQTLNVQAGSSVTFRLDNTLYHPGPAAIYLGQVPAGQTAASWDGSGANWFKIDEFGAQFNPFRFIPDGQSQLSTTIPSNTPSGEYLLRIEHIGLHVAGAPQYYISCAQIRVNGGGSGNPPKVSIPGYVSRNDPGLTVNIHWPIPTSYTVPGPRPWRG</sequence>
<dbReference type="VEuPathDB" id="FungiDB:CC1G_13244"/>
<dbReference type="KEGG" id="cci:CC1G_13244"/>
<dbReference type="eggNOG" id="ENOG502SJNZ">
    <property type="taxonomic scope" value="Eukaryota"/>
</dbReference>
<keyword evidence="2" id="KW-0964">Secreted</keyword>
<keyword evidence="2" id="KW-0136">Cellulose degradation</keyword>
<organism evidence="5 6">
    <name type="scientific">Coprinopsis cinerea (strain Okayama-7 / 130 / ATCC MYA-4618 / FGSC 9003)</name>
    <name type="common">Inky cap fungus</name>
    <name type="synonym">Hormographiella aspergillata</name>
    <dbReference type="NCBI Taxonomy" id="240176"/>
    <lineage>
        <taxon>Eukaryota</taxon>
        <taxon>Fungi</taxon>
        <taxon>Dikarya</taxon>
        <taxon>Basidiomycota</taxon>
        <taxon>Agaricomycotina</taxon>
        <taxon>Agaricomycetes</taxon>
        <taxon>Agaricomycetidae</taxon>
        <taxon>Agaricales</taxon>
        <taxon>Agaricineae</taxon>
        <taxon>Psathyrellaceae</taxon>
        <taxon>Coprinopsis</taxon>
    </lineage>
</organism>
<name>A8PI41_COPC7</name>
<dbReference type="AlphaFoldDB" id="A8PI41"/>
<dbReference type="RefSeq" id="XP_001841512.1">
    <property type="nucleotide sequence ID" value="XM_001841460.1"/>
</dbReference>
<evidence type="ECO:0000313" key="6">
    <source>
        <dbReference type="Proteomes" id="UP000001861"/>
    </source>
</evidence>
<comment type="subcellular location">
    <subcellularLocation>
        <location evidence="2">Secreted</location>
    </subcellularLocation>
</comment>
<dbReference type="InParanoid" id="A8PI41"/>
<keyword evidence="2" id="KW-0119">Carbohydrate metabolism</keyword>
<dbReference type="CDD" id="cd21175">
    <property type="entry name" value="LPMO_AA9"/>
    <property type="match status" value="1"/>
</dbReference>
<evidence type="ECO:0000256" key="1">
    <source>
        <dbReference type="ARBA" id="ARBA00023157"/>
    </source>
</evidence>
<dbReference type="InterPro" id="IPR049892">
    <property type="entry name" value="AA9"/>
</dbReference>
<comment type="caution">
    <text evidence="5">The sequence shown here is derived from an EMBL/GenBank/DDBJ whole genome shotgun (WGS) entry which is preliminary data.</text>
</comment>
<feature type="domain" description="Auxiliary Activity family 9 catalytic" evidence="4">
    <location>
        <begin position="20"/>
        <end position="210"/>
    </location>
</feature>
<dbReference type="OrthoDB" id="3496539at2759"/>
<accession>A8PI41</accession>
<dbReference type="OMA" id="HWFKIAE"/>
<comment type="domain">
    <text evidence="2">Has a modular structure: an endo-beta-1,4-glucanase catalytic module at the N-terminus, a linker rich in serines and threonines, and a C-terminal carbohydrate-binding module (CBM).</text>
</comment>